<protein>
    <submittedName>
        <fullName evidence="1">Uncharacterized protein</fullName>
    </submittedName>
</protein>
<reference evidence="1" key="1">
    <citation type="submission" date="2020-07" db="EMBL/GenBank/DDBJ databases">
        <title>Multicomponent nature underlies the extraordinary mechanical properties of spider dragline silk.</title>
        <authorList>
            <person name="Kono N."/>
            <person name="Nakamura H."/>
            <person name="Mori M."/>
            <person name="Yoshida Y."/>
            <person name="Ohtoshi R."/>
            <person name="Malay A.D."/>
            <person name="Moran D.A.P."/>
            <person name="Tomita M."/>
            <person name="Numata K."/>
            <person name="Arakawa K."/>
        </authorList>
    </citation>
    <scope>NUCLEOTIDE SEQUENCE</scope>
</reference>
<dbReference type="AlphaFoldDB" id="A0A8X6JFQ2"/>
<accession>A0A8X6JFQ2</accession>
<proteinExistence type="predicted"/>
<comment type="caution">
    <text evidence="1">The sequence shown here is derived from an EMBL/GenBank/DDBJ whole genome shotgun (WGS) entry which is preliminary data.</text>
</comment>
<keyword evidence="2" id="KW-1185">Reference proteome</keyword>
<sequence>MIDKPWIAVPFWTIQNCFIKSGKPTPNIVNVYDTLMECYIEQDNAFWKALSEQDLSFDDCAGLHGHCCKRNPI</sequence>
<evidence type="ECO:0000313" key="1">
    <source>
        <dbReference type="EMBL" id="GFR23468.1"/>
    </source>
</evidence>
<evidence type="ECO:0000313" key="2">
    <source>
        <dbReference type="Proteomes" id="UP000887116"/>
    </source>
</evidence>
<gene>
    <name evidence="1" type="ORF">TNCT_735481</name>
</gene>
<organism evidence="1 2">
    <name type="scientific">Trichonephila clavata</name>
    <name type="common">Joro spider</name>
    <name type="synonym">Nephila clavata</name>
    <dbReference type="NCBI Taxonomy" id="2740835"/>
    <lineage>
        <taxon>Eukaryota</taxon>
        <taxon>Metazoa</taxon>
        <taxon>Ecdysozoa</taxon>
        <taxon>Arthropoda</taxon>
        <taxon>Chelicerata</taxon>
        <taxon>Arachnida</taxon>
        <taxon>Araneae</taxon>
        <taxon>Araneomorphae</taxon>
        <taxon>Entelegynae</taxon>
        <taxon>Araneoidea</taxon>
        <taxon>Nephilidae</taxon>
        <taxon>Trichonephila</taxon>
    </lineage>
</organism>
<dbReference type="Proteomes" id="UP000887116">
    <property type="component" value="Unassembled WGS sequence"/>
</dbReference>
<dbReference type="EMBL" id="BMAO01038230">
    <property type="protein sequence ID" value="GFR23468.1"/>
    <property type="molecule type" value="Genomic_DNA"/>
</dbReference>
<dbReference type="OrthoDB" id="125347at2759"/>
<name>A0A8X6JFQ2_TRICU</name>